<organism evidence="3 4">
    <name type="scientific">Ruminococcus albus (strain ATCC 27210 / DSM 20455 / JCM 14654 / NCDO 2250 / 7)</name>
    <dbReference type="NCBI Taxonomy" id="697329"/>
    <lineage>
        <taxon>Bacteria</taxon>
        <taxon>Bacillati</taxon>
        <taxon>Bacillota</taxon>
        <taxon>Clostridia</taxon>
        <taxon>Eubacteriales</taxon>
        <taxon>Oscillospiraceae</taxon>
        <taxon>Ruminococcus</taxon>
    </lineage>
</organism>
<dbReference type="InterPro" id="IPR035919">
    <property type="entry name" value="EAL_sf"/>
</dbReference>
<keyword evidence="1" id="KW-1133">Transmembrane helix</keyword>
<dbReference type="PANTHER" id="PTHR33121">
    <property type="entry name" value="CYCLIC DI-GMP PHOSPHODIESTERASE PDEF"/>
    <property type="match status" value="1"/>
</dbReference>
<protein>
    <submittedName>
        <fullName evidence="3">Diguanylate phosphodiesterase</fullName>
    </submittedName>
</protein>
<dbReference type="PROSITE" id="PS50883">
    <property type="entry name" value="EAL"/>
    <property type="match status" value="1"/>
</dbReference>
<gene>
    <name evidence="3" type="ordered locus">Rumal_1239</name>
</gene>
<dbReference type="InterPro" id="IPR029787">
    <property type="entry name" value="Nucleotide_cyclase"/>
</dbReference>
<evidence type="ECO:0000259" key="2">
    <source>
        <dbReference type="PROSITE" id="PS50883"/>
    </source>
</evidence>
<sequence>MSYITISKIVMYAASMLIGTTGILFTLLNRRTDKQQNKIYLTMLIMLDLNCISEILAVCNNSRAAISHTAEILVKTGHFSYFLIHSSVPAIFLLYVFSVCGVNFNGKRKRYIALAFPEIIIELIVLLNPATNCMYYYDRNMTYHRNWGLMVVYVISGLYITMAIFMLLFSWRALNRKRRTAMLYFFILVIFGICLQLINYDIRSELLSEAIALLGVMVAIEIEDDRMDAGMGIYNRRAVTADMHTYLVSGKNLSLLCIKITNTEIIKRATGSDNSEALSRLVAEYLRSLVPRYYIYSTNPGTFMITVMGTDEQKVEWLAKTISERFEQPWRIGDNEIPLKVLIMSADVPKRIRSVSDALYMADSPVPNKLDKNILTGSDLDYLLRRAAVESAIARGLEQHNFEVFYQPTFYVEDNRLYGAEALIRLHDPEMGNLFPDEFIPIAEQIGLIDEVDEYVFREVCSFINSGFPEENGMECINVNLSVLQCMQPSFAEHIIEIAESFGIDKKMINFEITESIAASDYSILSRVVRILKRQGFRFSMDDYGTGYSNMQSIFRLDFDVVKIDKSILWSAEKGQMGQIILESSVRMIRQMRRKILVEGVETEHQLQMLRDLEVDYAQGYLYSKPISKSDLITLITERNNVADYNI</sequence>
<keyword evidence="1" id="KW-0812">Transmembrane</keyword>
<feature type="transmembrane region" description="Helical" evidence="1">
    <location>
        <begin position="6"/>
        <end position="27"/>
    </location>
</feature>
<dbReference type="Gene3D" id="3.30.70.270">
    <property type="match status" value="1"/>
</dbReference>
<dbReference type="InterPro" id="IPR043128">
    <property type="entry name" value="Rev_trsase/Diguanyl_cyclase"/>
</dbReference>
<proteinExistence type="predicted"/>
<dbReference type="SUPFAM" id="SSF55073">
    <property type="entry name" value="Nucleotide cyclase"/>
    <property type="match status" value="1"/>
</dbReference>
<dbReference type="RefSeq" id="WP_013497927.1">
    <property type="nucleotide sequence ID" value="NC_014833.1"/>
</dbReference>
<dbReference type="KEGG" id="ral:Rumal_1239"/>
<dbReference type="eggNOG" id="COG2200">
    <property type="taxonomic scope" value="Bacteria"/>
</dbReference>
<feature type="transmembrane region" description="Helical" evidence="1">
    <location>
        <begin position="39"/>
        <end position="58"/>
    </location>
</feature>
<dbReference type="HOGENOM" id="CLU_000445_70_60_9"/>
<dbReference type="STRING" id="697329.Rumal_1239"/>
<evidence type="ECO:0000313" key="4">
    <source>
        <dbReference type="Proteomes" id="UP000006919"/>
    </source>
</evidence>
<dbReference type="Proteomes" id="UP000006919">
    <property type="component" value="Chromosome"/>
</dbReference>
<dbReference type="Pfam" id="PF00563">
    <property type="entry name" value="EAL"/>
    <property type="match status" value="1"/>
</dbReference>
<dbReference type="Gene3D" id="3.20.20.450">
    <property type="entry name" value="EAL domain"/>
    <property type="match status" value="1"/>
</dbReference>
<dbReference type="InterPro" id="IPR050706">
    <property type="entry name" value="Cyclic-di-GMP_PDE-like"/>
</dbReference>
<dbReference type="SUPFAM" id="SSF141868">
    <property type="entry name" value="EAL domain-like"/>
    <property type="match status" value="1"/>
</dbReference>
<evidence type="ECO:0000313" key="3">
    <source>
        <dbReference type="EMBL" id="ADU21755.1"/>
    </source>
</evidence>
<dbReference type="CDD" id="cd01948">
    <property type="entry name" value="EAL"/>
    <property type="match status" value="1"/>
</dbReference>
<dbReference type="GO" id="GO:0071111">
    <property type="term" value="F:cyclic-guanylate-specific phosphodiesterase activity"/>
    <property type="evidence" value="ECO:0007669"/>
    <property type="project" value="InterPro"/>
</dbReference>
<dbReference type="InterPro" id="IPR001633">
    <property type="entry name" value="EAL_dom"/>
</dbReference>
<dbReference type="SMART" id="SM00052">
    <property type="entry name" value="EAL"/>
    <property type="match status" value="1"/>
</dbReference>
<dbReference type="AlphaFoldDB" id="E6UDW8"/>
<dbReference type="OrthoDB" id="9762141at2"/>
<dbReference type="eggNOG" id="COG2199">
    <property type="taxonomic scope" value="Bacteria"/>
</dbReference>
<dbReference type="EMBL" id="CP002403">
    <property type="protein sequence ID" value="ADU21755.1"/>
    <property type="molecule type" value="Genomic_DNA"/>
</dbReference>
<feature type="domain" description="EAL" evidence="2">
    <location>
        <begin position="386"/>
        <end position="640"/>
    </location>
</feature>
<feature type="transmembrane region" description="Helical" evidence="1">
    <location>
        <begin position="111"/>
        <end position="130"/>
    </location>
</feature>
<dbReference type="PANTHER" id="PTHR33121:SF79">
    <property type="entry name" value="CYCLIC DI-GMP PHOSPHODIESTERASE PDED-RELATED"/>
    <property type="match status" value="1"/>
</dbReference>
<name>E6UDW8_RUMA7</name>
<feature type="transmembrane region" description="Helical" evidence="1">
    <location>
        <begin position="78"/>
        <end position="104"/>
    </location>
</feature>
<evidence type="ECO:0000256" key="1">
    <source>
        <dbReference type="SAM" id="Phobius"/>
    </source>
</evidence>
<keyword evidence="1" id="KW-0472">Membrane</keyword>
<feature type="transmembrane region" description="Helical" evidence="1">
    <location>
        <begin position="150"/>
        <end position="169"/>
    </location>
</feature>
<feature type="transmembrane region" description="Helical" evidence="1">
    <location>
        <begin position="181"/>
        <end position="200"/>
    </location>
</feature>
<accession>E6UDW8</accession>
<reference evidence="3 4" key="1">
    <citation type="journal article" date="2011" name="J. Bacteriol.">
        <title>Complete genome of the cellulolytic ruminal bacterium Ruminococcus albus 7.</title>
        <authorList>
            <person name="Suen G."/>
            <person name="Stevenson D.M."/>
            <person name="Bruce D.C."/>
            <person name="Chertkov O."/>
            <person name="Copeland A."/>
            <person name="Cheng J.F."/>
            <person name="Detter C."/>
            <person name="Detter J.C."/>
            <person name="Goodwin L.A."/>
            <person name="Han C.S."/>
            <person name="Hauser L.J."/>
            <person name="Ivanova N.N."/>
            <person name="Kyrpides N.C."/>
            <person name="Land M.L."/>
            <person name="Lapidus A."/>
            <person name="Lucas S."/>
            <person name="Ovchinnikova G."/>
            <person name="Pitluck S."/>
            <person name="Tapia R."/>
            <person name="Woyke T."/>
            <person name="Boyum J."/>
            <person name="Mead D."/>
            <person name="Weimer P.J."/>
        </authorList>
    </citation>
    <scope>NUCLEOTIDE SEQUENCE [LARGE SCALE GENOMIC DNA]</scope>
    <source>
        <strain evidence="4">ATCC 27210 / DSM 20455 / JCM 14654 / NCDO 2250 / 7</strain>
    </source>
</reference>